<organism evidence="2 3">
    <name type="scientific">Gordonia iterans</name>
    <dbReference type="NCBI Taxonomy" id="1004901"/>
    <lineage>
        <taxon>Bacteria</taxon>
        <taxon>Bacillati</taxon>
        <taxon>Actinomycetota</taxon>
        <taxon>Actinomycetes</taxon>
        <taxon>Mycobacteriales</taxon>
        <taxon>Gordoniaceae</taxon>
        <taxon>Gordonia</taxon>
    </lineage>
</organism>
<reference evidence="2 3" key="1">
    <citation type="submission" date="2018-03" db="EMBL/GenBank/DDBJ databases">
        <title>Characteristics and genome of n-alkane degrading marine bacteria Gordonia iterans isolated from crude oil contaminated in Tae-an, South Korea.</title>
        <authorList>
            <person name="Lee S.-S."/>
            <person name="Kim H."/>
        </authorList>
    </citation>
    <scope>NUCLEOTIDE SEQUENCE [LARGE SCALE GENOMIC DNA]</scope>
    <source>
        <strain evidence="2 3">Co17</strain>
    </source>
</reference>
<dbReference type="GO" id="GO:0016887">
    <property type="term" value="F:ATP hydrolysis activity"/>
    <property type="evidence" value="ECO:0007669"/>
    <property type="project" value="InterPro"/>
</dbReference>
<evidence type="ECO:0000313" key="3">
    <source>
        <dbReference type="Proteomes" id="UP000239814"/>
    </source>
</evidence>
<dbReference type="RefSeq" id="WP_105941984.1">
    <property type="nucleotide sequence ID" value="NZ_CP027433.1"/>
</dbReference>
<dbReference type="GO" id="GO:0005524">
    <property type="term" value="F:ATP binding"/>
    <property type="evidence" value="ECO:0007669"/>
    <property type="project" value="InterPro"/>
</dbReference>
<feature type="domain" description="ATPase dynein-related AAA" evidence="1">
    <location>
        <begin position="23"/>
        <end position="151"/>
    </location>
</feature>
<sequence>MNDSYQHTLDALDLCVAAGIPAILWGNPGEGKTSMIESAAARGVHVETVILSQSEPSDLAGLPVVSPVGDVVLAPPSWTRRLADHDGPALCFFDEFSTATPALQAAALRVLTHREVGNLQLPGTVTFVAAANPVEVSAAGWDLAAPTSSRFVHLDFAMTPEVFTRGSVTGDWPALPGRDLPDDHDERVAQEMASACGFLRARPNQLSVIPKDHSQRSRAFPTPRTWRFAAELTALAQAHHLPDEVTALVVTGAIGEATAHEYLSWRANLDLPDPGSLLDGSSTIEFSGLRADRVFVVLQGVVAALGDDPRPERWSTALRLCCQAADQAGLDPAVPAVRALVSPERRPAGAPIPAEISVFAPALTEAGLL</sequence>
<dbReference type="SUPFAM" id="SSF52540">
    <property type="entry name" value="P-loop containing nucleoside triphosphate hydrolases"/>
    <property type="match status" value="1"/>
</dbReference>
<dbReference type="EMBL" id="CP027433">
    <property type="protein sequence ID" value="AVM00256.1"/>
    <property type="molecule type" value="Genomic_DNA"/>
</dbReference>
<proteinExistence type="predicted"/>
<protein>
    <submittedName>
        <fullName evidence="2">AAA family ATPase</fullName>
    </submittedName>
</protein>
<keyword evidence="3" id="KW-1185">Reference proteome</keyword>
<dbReference type="InterPro" id="IPR027417">
    <property type="entry name" value="P-loop_NTPase"/>
</dbReference>
<gene>
    <name evidence="2" type="ORF">C6V83_08225</name>
</gene>
<dbReference type="Proteomes" id="UP000239814">
    <property type="component" value="Chromosome"/>
</dbReference>
<dbReference type="Gene3D" id="3.40.50.300">
    <property type="entry name" value="P-loop containing nucleotide triphosphate hydrolases"/>
    <property type="match status" value="1"/>
</dbReference>
<dbReference type="KEGG" id="git:C6V83_08225"/>
<dbReference type="OrthoDB" id="9808317at2"/>
<evidence type="ECO:0000313" key="2">
    <source>
        <dbReference type="EMBL" id="AVM00256.1"/>
    </source>
</evidence>
<dbReference type="Pfam" id="PF07728">
    <property type="entry name" value="AAA_5"/>
    <property type="match status" value="1"/>
</dbReference>
<evidence type="ECO:0000259" key="1">
    <source>
        <dbReference type="Pfam" id="PF07728"/>
    </source>
</evidence>
<dbReference type="InterPro" id="IPR011704">
    <property type="entry name" value="ATPase_dyneun-rel_AAA"/>
</dbReference>
<name>A0A2S0KF29_9ACTN</name>
<accession>A0A2S0KF29</accession>
<dbReference type="AlphaFoldDB" id="A0A2S0KF29"/>